<evidence type="ECO:0000256" key="2">
    <source>
        <dbReference type="SAM" id="Phobius"/>
    </source>
</evidence>
<dbReference type="RefSeq" id="WP_145267853.1">
    <property type="nucleotide sequence ID" value="NZ_CP036426.1"/>
</dbReference>
<feature type="transmembrane region" description="Helical" evidence="2">
    <location>
        <begin position="220"/>
        <end position="241"/>
    </location>
</feature>
<feature type="transmembrane region" description="Helical" evidence="2">
    <location>
        <begin position="98"/>
        <end position="118"/>
    </location>
</feature>
<reference evidence="3 4" key="1">
    <citation type="submission" date="2019-02" db="EMBL/GenBank/DDBJ databases">
        <title>Deep-cultivation of Planctomycetes and their phenomic and genomic characterization uncovers novel biology.</title>
        <authorList>
            <person name="Wiegand S."/>
            <person name="Jogler M."/>
            <person name="Boedeker C."/>
            <person name="Pinto D."/>
            <person name="Vollmers J."/>
            <person name="Rivas-Marin E."/>
            <person name="Kohn T."/>
            <person name="Peeters S.H."/>
            <person name="Heuer A."/>
            <person name="Rast P."/>
            <person name="Oberbeckmann S."/>
            <person name="Bunk B."/>
            <person name="Jeske O."/>
            <person name="Meyerdierks A."/>
            <person name="Storesund J.E."/>
            <person name="Kallscheuer N."/>
            <person name="Luecker S."/>
            <person name="Lage O.M."/>
            <person name="Pohl T."/>
            <person name="Merkel B.J."/>
            <person name="Hornburger P."/>
            <person name="Mueller R.-W."/>
            <person name="Bruemmer F."/>
            <person name="Labrenz M."/>
            <person name="Spormann A.M."/>
            <person name="Op den Camp H."/>
            <person name="Overmann J."/>
            <person name="Amann R."/>
            <person name="Jetten M.S.M."/>
            <person name="Mascher T."/>
            <person name="Medema M.H."/>
            <person name="Devos D.P."/>
            <person name="Kaster A.-K."/>
            <person name="Ovreas L."/>
            <person name="Rohde M."/>
            <person name="Galperin M.Y."/>
            <person name="Jogler C."/>
        </authorList>
    </citation>
    <scope>NUCLEOTIDE SEQUENCE [LARGE SCALE GENOMIC DNA]</scope>
    <source>
        <strain evidence="3 4">ElP</strain>
    </source>
</reference>
<dbReference type="KEGG" id="tpla:ElP_13600"/>
<keyword evidence="4" id="KW-1185">Reference proteome</keyword>
<dbReference type="Proteomes" id="UP000317835">
    <property type="component" value="Chromosome"/>
</dbReference>
<name>A0A518GY21_9BACT</name>
<proteinExistence type="predicted"/>
<organism evidence="3 4">
    <name type="scientific">Tautonia plasticadhaerens</name>
    <dbReference type="NCBI Taxonomy" id="2527974"/>
    <lineage>
        <taxon>Bacteria</taxon>
        <taxon>Pseudomonadati</taxon>
        <taxon>Planctomycetota</taxon>
        <taxon>Planctomycetia</taxon>
        <taxon>Isosphaerales</taxon>
        <taxon>Isosphaeraceae</taxon>
        <taxon>Tautonia</taxon>
    </lineage>
</organism>
<gene>
    <name evidence="3" type="ORF">ElP_13600</name>
</gene>
<dbReference type="EMBL" id="CP036426">
    <property type="protein sequence ID" value="QDV33487.1"/>
    <property type="molecule type" value="Genomic_DNA"/>
</dbReference>
<evidence type="ECO:0008006" key="5">
    <source>
        <dbReference type="Google" id="ProtNLM"/>
    </source>
</evidence>
<accession>A0A518GY21</accession>
<feature type="transmembrane region" description="Helical" evidence="2">
    <location>
        <begin position="370"/>
        <end position="387"/>
    </location>
</feature>
<keyword evidence="2" id="KW-1133">Transmembrane helix</keyword>
<evidence type="ECO:0000313" key="4">
    <source>
        <dbReference type="Proteomes" id="UP000317835"/>
    </source>
</evidence>
<feature type="transmembrane region" description="Helical" evidence="2">
    <location>
        <begin position="20"/>
        <end position="40"/>
    </location>
</feature>
<feature type="transmembrane region" description="Helical" evidence="2">
    <location>
        <begin position="280"/>
        <end position="299"/>
    </location>
</feature>
<protein>
    <recommendedName>
        <fullName evidence="5">Glycosyltransferase RgtA/B/C/D-like domain-containing protein</fullName>
    </recommendedName>
</protein>
<feature type="transmembrane region" description="Helical" evidence="2">
    <location>
        <begin position="178"/>
        <end position="200"/>
    </location>
</feature>
<dbReference type="AlphaFoldDB" id="A0A518GY21"/>
<feature type="transmembrane region" description="Helical" evidence="2">
    <location>
        <begin position="344"/>
        <end position="363"/>
    </location>
</feature>
<keyword evidence="2" id="KW-0812">Transmembrane</keyword>
<feature type="region of interest" description="Disordered" evidence="1">
    <location>
        <begin position="582"/>
        <end position="604"/>
    </location>
</feature>
<feature type="transmembrane region" description="Helical" evidence="2">
    <location>
        <begin position="253"/>
        <end position="274"/>
    </location>
</feature>
<evidence type="ECO:0000313" key="3">
    <source>
        <dbReference type="EMBL" id="QDV33487.1"/>
    </source>
</evidence>
<sequence>MPDASALDRFSHRPDPEPGASWFCWGIWLAMTALAIGFVCRFGPEVPLYDDYALIPYLVGEQAVTPSALWMLHNEHRLPLPKLVLLGAYPSFRYDFRAGMFATVACLCAASALLMVATARARGGSSYSDAFFPVALLNWGHSSNLLWSWQVQFGLSTLLGLGTAALLAVEGKDPRRRALVASGIILAMLPLCGANGLAMVPPLATWLVVLGASRCRSGRPGGWIAFGAALPGVILTLLYFVDYQRPSQIDRATGPVAVFRTSIQFLSLGLGPVATDAWRIGGMAVVGLTIPSILLLCRIGWKNPGERTRAVGLLAVLSGFGVLVLGLSLGRAGGNERSGLESRYITLAVPIPCLVAMSWSLYGPIALRRLVPMCLLAGSLVFLWPNTRIGLEQAIRRKVQSDPVLADLRSGMPPHALAARHSGFLHPSHDELTRALTLLQSSSVGVFRDLVPDPRFRGIPIDASPSSLRLARWDPSTRTIEVTGVDPWVTFSLPERTVVAGIRIRYDHENGGDGSARFKLGWRRSDQPGFPPDQQYDAWSLPTGEDRTMIVWIDAPIDDVRIQPDNRPSTFRIDELTLLIPVPSPPDQAGSSRLRPRNPGLSPG</sequence>
<evidence type="ECO:0000256" key="1">
    <source>
        <dbReference type="SAM" id="MobiDB-lite"/>
    </source>
</evidence>
<dbReference type="OrthoDB" id="243826at2"/>
<keyword evidence="2" id="KW-0472">Membrane</keyword>
<feature type="transmembrane region" description="Helical" evidence="2">
    <location>
        <begin position="311"/>
        <end position="332"/>
    </location>
</feature>
<feature type="transmembrane region" description="Helical" evidence="2">
    <location>
        <begin position="153"/>
        <end position="171"/>
    </location>
</feature>